<gene>
    <name evidence="4" type="ORF">KP79_PYT20259</name>
</gene>
<evidence type="ECO:0000259" key="3">
    <source>
        <dbReference type="PROSITE" id="PS50850"/>
    </source>
</evidence>
<proteinExistence type="predicted"/>
<reference evidence="4 5" key="1">
    <citation type="journal article" date="2017" name="Nat. Ecol. Evol.">
        <title>Scallop genome provides insights into evolution of bilaterian karyotype and development.</title>
        <authorList>
            <person name="Wang S."/>
            <person name="Zhang J."/>
            <person name="Jiao W."/>
            <person name="Li J."/>
            <person name="Xun X."/>
            <person name="Sun Y."/>
            <person name="Guo X."/>
            <person name="Huan P."/>
            <person name="Dong B."/>
            <person name="Zhang L."/>
            <person name="Hu X."/>
            <person name="Sun X."/>
            <person name="Wang J."/>
            <person name="Zhao C."/>
            <person name="Wang Y."/>
            <person name="Wang D."/>
            <person name="Huang X."/>
            <person name="Wang R."/>
            <person name="Lv J."/>
            <person name="Li Y."/>
            <person name="Zhang Z."/>
            <person name="Liu B."/>
            <person name="Lu W."/>
            <person name="Hui Y."/>
            <person name="Liang J."/>
            <person name="Zhou Z."/>
            <person name="Hou R."/>
            <person name="Li X."/>
            <person name="Liu Y."/>
            <person name="Li H."/>
            <person name="Ning X."/>
            <person name="Lin Y."/>
            <person name="Zhao L."/>
            <person name="Xing Q."/>
            <person name="Dou J."/>
            <person name="Li Y."/>
            <person name="Mao J."/>
            <person name="Guo H."/>
            <person name="Dou H."/>
            <person name="Li T."/>
            <person name="Mu C."/>
            <person name="Jiang W."/>
            <person name="Fu Q."/>
            <person name="Fu X."/>
            <person name="Miao Y."/>
            <person name="Liu J."/>
            <person name="Yu Q."/>
            <person name="Li R."/>
            <person name="Liao H."/>
            <person name="Li X."/>
            <person name="Kong Y."/>
            <person name="Jiang Z."/>
            <person name="Chourrout D."/>
            <person name="Li R."/>
            <person name="Bao Z."/>
        </authorList>
    </citation>
    <scope>NUCLEOTIDE SEQUENCE [LARGE SCALE GENOMIC DNA]</scope>
    <source>
        <strain evidence="4 5">PY_sf001</strain>
    </source>
</reference>
<feature type="transmembrane region" description="Helical" evidence="2">
    <location>
        <begin position="20"/>
        <end position="47"/>
    </location>
</feature>
<evidence type="ECO:0000313" key="5">
    <source>
        <dbReference type="Proteomes" id="UP000242188"/>
    </source>
</evidence>
<dbReference type="SUPFAM" id="SSF103473">
    <property type="entry name" value="MFS general substrate transporter"/>
    <property type="match status" value="1"/>
</dbReference>
<feature type="transmembrane region" description="Helical" evidence="2">
    <location>
        <begin position="265"/>
        <end position="286"/>
    </location>
</feature>
<dbReference type="PROSITE" id="PS50850">
    <property type="entry name" value="MFS"/>
    <property type="match status" value="1"/>
</dbReference>
<keyword evidence="5" id="KW-1185">Reference proteome</keyword>
<dbReference type="InterPro" id="IPR036259">
    <property type="entry name" value="MFS_trans_sf"/>
</dbReference>
<name>A0A210Q3B6_MIZYE</name>
<dbReference type="Proteomes" id="UP000242188">
    <property type="component" value="Unassembled WGS sequence"/>
</dbReference>
<feature type="transmembrane region" description="Helical" evidence="2">
    <location>
        <begin position="226"/>
        <end position="245"/>
    </location>
</feature>
<evidence type="ECO:0000256" key="1">
    <source>
        <dbReference type="ARBA" id="ARBA00004141"/>
    </source>
</evidence>
<organism evidence="4 5">
    <name type="scientific">Mizuhopecten yessoensis</name>
    <name type="common">Japanese scallop</name>
    <name type="synonym">Patinopecten yessoensis</name>
    <dbReference type="NCBI Taxonomy" id="6573"/>
    <lineage>
        <taxon>Eukaryota</taxon>
        <taxon>Metazoa</taxon>
        <taxon>Spiralia</taxon>
        <taxon>Lophotrochozoa</taxon>
        <taxon>Mollusca</taxon>
        <taxon>Bivalvia</taxon>
        <taxon>Autobranchia</taxon>
        <taxon>Pteriomorphia</taxon>
        <taxon>Pectinida</taxon>
        <taxon>Pectinoidea</taxon>
        <taxon>Pectinidae</taxon>
        <taxon>Mizuhopecten</taxon>
    </lineage>
</organism>
<dbReference type="EMBL" id="NEDP02005141">
    <property type="protein sequence ID" value="OWF43202.1"/>
    <property type="molecule type" value="Genomic_DNA"/>
</dbReference>
<sequence>METKMAAPLEGVDRGWAWMVLAACFLSNVMNAYFTYAAGVLNVALLAKFNENVAFTALVGSVFASLLSLTGPISSSLVTTTNCRVTHLIGSALVFIGFSASYFVTSLNVLLVTYGICAGSGTGLVAASILIKLGYSFDRYQGIAVGVAVAGSGLGMFLSGPLTQFLLDTYSLNGAFLFLGGLSTQGFVFAIIMRPCGRELLEKAKRDESNTGGFFNSFDFSIIRNTTFMVVLFSNVLWNLSYSILLVHLTNFAVTEGSTPAEGAWLITMIGVGSIFNRILTGLSLGKKHGLDPLLMQFGFLGLSGLITVIFPLFSGTYKGQCVFAVIFGFHSGGMITLITPLVVHLAGVSQVAAGVGGMYLSSGIGGIIGPPLAGAIYDSWETYEYTFYLAGALFILAAFFVLISAIWRNELEEEVEHLDIKESNILGGSALFLAGSMSHLADGASPSIARRTMGHSKHSLLLDDVLRTSHVSIHRCEFHKAEAEEG</sequence>
<evidence type="ECO:0000256" key="2">
    <source>
        <dbReference type="SAM" id="Phobius"/>
    </source>
</evidence>
<feature type="transmembrane region" description="Helical" evidence="2">
    <location>
        <begin position="143"/>
        <end position="162"/>
    </location>
</feature>
<feature type="transmembrane region" description="Helical" evidence="2">
    <location>
        <begin position="53"/>
        <end position="73"/>
    </location>
</feature>
<dbReference type="AlphaFoldDB" id="A0A210Q3B6"/>
<feature type="transmembrane region" description="Helical" evidence="2">
    <location>
        <begin position="386"/>
        <end position="408"/>
    </location>
</feature>
<dbReference type="GO" id="GO:0016020">
    <property type="term" value="C:membrane"/>
    <property type="evidence" value="ECO:0007669"/>
    <property type="project" value="UniProtKB-SubCell"/>
</dbReference>
<dbReference type="InterPro" id="IPR050327">
    <property type="entry name" value="Proton-linked_MCT"/>
</dbReference>
<dbReference type="OrthoDB" id="6111965at2759"/>
<dbReference type="GO" id="GO:0008028">
    <property type="term" value="F:monocarboxylic acid transmembrane transporter activity"/>
    <property type="evidence" value="ECO:0007669"/>
    <property type="project" value="TreeGrafter"/>
</dbReference>
<dbReference type="CDD" id="cd17352">
    <property type="entry name" value="MFS_MCT_SLC16"/>
    <property type="match status" value="1"/>
</dbReference>
<keyword evidence="2" id="KW-0812">Transmembrane</keyword>
<feature type="transmembrane region" description="Helical" evidence="2">
    <location>
        <begin position="174"/>
        <end position="193"/>
    </location>
</feature>
<feature type="domain" description="Major facilitator superfamily (MFS) profile" evidence="3">
    <location>
        <begin position="20"/>
        <end position="410"/>
    </location>
</feature>
<accession>A0A210Q3B6</accession>
<feature type="transmembrane region" description="Helical" evidence="2">
    <location>
        <begin position="111"/>
        <end position="131"/>
    </location>
</feature>
<feature type="transmembrane region" description="Helical" evidence="2">
    <location>
        <begin position="298"/>
        <end position="318"/>
    </location>
</feature>
<dbReference type="InterPro" id="IPR020846">
    <property type="entry name" value="MFS_dom"/>
</dbReference>
<dbReference type="PANTHER" id="PTHR11360:SF284">
    <property type="entry name" value="EG:103B4.3 PROTEIN-RELATED"/>
    <property type="match status" value="1"/>
</dbReference>
<feature type="transmembrane region" description="Helical" evidence="2">
    <location>
        <begin position="85"/>
        <end position="105"/>
    </location>
</feature>
<dbReference type="InterPro" id="IPR011701">
    <property type="entry name" value="MFS"/>
</dbReference>
<dbReference type="Pfam" id="PF07690">
    <property type="entry name" value="MFS_1"/>
    <property type="match status" value="1"/>
</dbReference>
<feature type="transmembrane region" description="Helical" evidence="2">
    <location>
        <begin position="324"/>
        <end position="345"/>
    </location>
</feature>
<comment type="subcellular location">
    <subcellularLocation>
        <location evidence="1">Membrane</location>
        <topology evidence="1">Multi-pass membrane protein</topology>
    </subcellularLocation>
</comment>
<comment type="caution">
    <text evidence="4">The sequence shown here is derived from an EMBL/GenBank/DDBJ whole genome shotgun (WGS) entry which is preliminary data.</text>
</comment>
<keyword evidence="2" id="KW-0472">Membrane</keyword>
<dbReference type="PANTHER" id="PTHR11360">
    <property type="entry name" value="MONOCARBOXYLATE TRANSPORTER"/>
    <property type="match status" value="1"/>
</dbReference>
<protein>
    <submittedName>
        <fullName evidence="4">Monocarboxylate transporter 3</fullName>
    </submittedName>
</protein>
<dbReference type="Gene3D" id="1.20.1250.20">
    <property type="entry name" value="MFS general substrate transporter like domains"/>
    <property type="match status" value="2"/>
</dbReference>
<feature type="transmembrane region" description="Helical" evidence="2">
    <location>
        <begin position="352"/>
        <end position="374"/>
    </location>
</feature>
<keyword evidence="2" id="KW-1133">Transmembrane helix</keyword>
<evidence type="ECO:0000313" key="4">
    <source>
        <dbReference type="EMBL" id="OWF43202.1"/>
    </source>
</evidence>